<evidence type="ECO:0000256" key="1">
    <source>
        <dbReference type="SAM" id="MobiDB-lite"/>
    </source>
</evidence>
<dbReference type="InterPro" id="IPR044273">
    <property type="entry name" value="PIF3-like"/>
</dbReference>
<comment type="caution">
    <text evidence="2">The sequence shown here is derived from an EMBL/GenBank/DDBJ whole genome shotgun (WGS) entry which is preliminary data.</text>
</comment>
<proteinExistence type="predicted"/>
<evidence type="ECO:0000313" key="2">
    <source>
        <dbReference type="EMBL" id="KAK9282442.1"/>
    </source>
</evidence>
<dbReference type="GO" id="GO:0003700">
    <property type="term" value="F:DNA-binding transcription factor activity"/>
    <property type="evidence" value="ECO:0007669"/>
    <property type="project" value="InterPro"/>
</dbReference>
<dbReference type="EMBL" id="JBBPBK010000007">
    <property type="protein sequence ID" value="KAK9282442.1"/>
    <property type="molecule type" value="Genomic_DNA"/>
</dbReference>
<protein>
    <submittedName>
        <fullName evidence="2">Uncharacterized protein</fullName>
    </submittedName>
</protein>
<dbReference type="Proteomes" id="UP001415857">
    <property type="component" value="Unassembled WGS sequence"/>
</dbReference>
<dbReference type="PANTHER" id="PTHR46807">
    <property type="entry name" value="TRANSCRIPTION FACTOR PIF3"/>
    <property type="match status" value="1"/>
</dbReference>
<feature type="region of interest" description="Disordered" evidence="1">
    <location>
        <begin position="1"/>
        <end position="24"/>
    </location>
</feature>
<reference evidence="2 3" key="1">
    <citation type="journal article" date="2024" name="Plant J.">
        <title>Genome sequences and population genomics reveal climatic adaptation and genomic divergence between two closely related sweetgum species.</title>
        <authorList>
            <person name="Xu W.Q."/>
            <person name="Ren C.Q."/>
            <person name="Zhang X.Y."/>
            <person name="Comes H.P."/>
            <person name="Liu X.H."/>
            <person name="Li Y.G."/>
            <person name="Kettle C.J."/>
            <person name="Jalonen R."/>
            <person name="Gaisberger H."/>
            <person name="Ma Y.Z."/>
            <person name="Qiu Y.X."/>
        </authorList>
    </citation>
    <scope>NUCLEOTIDE SEQUENCE [LARGE SCALE GENOMIC DNA]</scope>
    <source>
        <strain evidence="2">Hangzhou</strain>
    </source>
</reference>
<sequence length="130" mass="14148">MATKAELIQSIAKSPKEPLPDENSEAVCQEDVSRKNGSPNHVLGRASSFATSAAKGNPNSEKSIKPLVATSSFCSHGASNDPIYYSKRKYQDSEESAYLSENVEEPEEVIKTVLARGNTRCQERPNCRSA</sequence>
<gene>
    <name evidence="2" type="ORF">L1049_005360</name>
</gene>
<dbReference type="AlphaFoldDB" id="A0AAP0WXL4"/>
<dbReference type="PANTHER" id="PTHR46807:SF3">
    <property type="entry name" value="BHLH DOMAIN-CONTAINING PROTEIN"/>
    <property type="match status" value="1"/>
</dbReference>
<evidence type="ECO:0000313" key="3">
    <source>
        <dbReference type="Proteomes" id="UP001415857"/>
    </source>
</evidence>
<organism evidence="2 3">
    <name type="scientific">Liquidambar formosana</name>
    <name type="common">Formosan gum</name>
    <dbReference type="NCBI Taxonomy" id="63359"/>
    <lineage>
        <taxon>Eukaryota</taxon>
        <taxon>Viridiplantae</taxon>
        <taxon>Streptophyta</taxon>
        <taxon>Embryophyta</taxon>
        <taxon>Tracheophyta</taxon>
        <taxon>Spermatophyta</taxon>
        <taxon>Magnoliopsida</taxon>
        <taxon>eudicotyledons</taxon>
        <taxon>Gunneridae</taxon>
        <taxon>Pentapetalae</taxon>
        <taxon>Saxifragales</taxon>
        <taxon>Altingiaceae</taxon>
        <taxon>Liquidambar</taxon>
    </lineage>
</organism>
<keyword evidence="3" id="KW-1185">Reference proteome</keyword>
<name>A0AAP0WXL4_LIQFO</name>
<accession>A0AAP0WXL4</accession>